<dbReference type="GeneID" id="94848433"/>
<dbReference type="Proteomes" id="UP000179807">
    <property type="component" value="Unassembled WGS sequence"/>
</dbReference>
<accession>A0A1J4L0R6</accession>
<reference evidence="2" key="1">
    <citation type="submission" date="2016-10" db="EMBL/GenBank/DDBJ databases">
        <authorList>
            <person name="Benchimol M."/>
            <person name="Almeida L.G."/>
            <person name="Vasconcelos A.T."/>
            <person name="Perreira-Neves A."/>
            <person name="Rosa I.A."/>
            <person name="Tasca T."/>
            <person name="Bogo M.R."/>
            <person name="de Souza W."/>
        </authorList>
    </citation>
    <scope>NUCLEOTIDE SEQUENCE [LARGE SCALE GENOMIC DNA]</scope>
    <source>
        <strain evidence="2">K</strain>
    </source>
</reference>
<dbReference type="VEuPathDB" id="TrichDB:TRFO_41366"/>
<comment type="caution">
    <text evidence="2">The sequence shown here is derived from an EMBL/GenBank/DDBJ whole genome shotgun (WGS) entry which is preliminary data.</text>
</comment>
<dbReference type="AlphaFoldDB" id="A0A1J4L0R6"/>
<gene>
    <name evidence="2" type="ORF">TRFO_41366</name>
</gene>
<evidence type="ECO:0000313" key="3">
    <source>
        <dbReference type="Proteomes" id="UP000179807"/>
    </source>
</evidence>
<sequence length="561" mass="63193">MTTTEDVLKKFEQTLSLLTPESYFFDTASTKDLIPYLTDFISSSKFFFHIPDFNSQIWYNEFMKKYMKKEPRQLGLQSILENELFFKSIQKIAFLGACSIVYPKKLPHDISMKCNDVFDELSMEFFELRAKTLQGTNFDFEEINKQCVKAYIRKGSGVCGANRYGDRLLEALSICSCCFFFSIIVTIYENTSSLTISTSKSSISSSSSKDIKVVTPSFSTLRKNPGFVEKFESYSRSLVSGFSTNESSSFHQKVYELLDENSKKFICKDLECLNSHLKASVESGKLTDLAMGIALAKSVRLTAERKSRLLFHSNESSPLLTRALELHHGKNVSQKLPINKKPSKTSNKLPNKTHNSIPNEAQNKIPNNSMIQNKVQSNSSNLGKTNNQKSMNSKSDFIPKSSSKAGSITGSQLKLTQINDNLTTYELKQKNKQSRDGIKRSILAEPRGLLVRACAVEQQCNAALKKYETERKNLRREICICEMKCSEGVEKCSRGKSVILSSGAGRSVLYDRMEKHARDRQMDISFNHLNSHNAAFGMDYATDLSHLDEAVASAIIDDDLL</sequence>
<feature type="compositionally biased region" description="Polar residues" evidence="1">
    <location>
        <begin position="344"/>
        <end position="408"/>
    </location>
</feature>
<protein>
    <submittedName>
        <fullName evidence="2">Uncharacterized protein</fullName>
    </submittedName>
</protein>
<dbReference type="RefSeq" id="XP_068370138.1">
    <property type="nucleotide sequence ID" value="XM_068513729.1"/>
</dbReference>
<name>A0A1J4L0R6_9EUKA</name>
<evidence type="ECO:0000256" key="1">
    <source>
        <dbReference type="SAM" id="MobiDB-lite"/>
    </source>
</evidence>
<evidence type="ECO:0000313" key="2">
    <source>
        <dbReference type="EMBL" id="OHT17002.1"/>
    </source>
</evidence>
<proteinExistence type="predicted"/>
<keyword evidence="3" id="KW-1185">Reference proteome</keyword>
<dbReference type="EMBL" id="MLAK01000047">
    <property type="protein sequence ID" value="OHT17002.1"/>
    <property type="molecule type" value="Genomic_DNA"/>
</dbReference>
<feature type="region of interest" description="Disordered" evidence="1">
    <location>
        <begin position="328"/>
        <end position="408"/>
    </location>
</feature>
<organism evidence="2 3">
    <name type="scientific">Tritrichomonas foetus</name>
    <dbReference type="NCBI Taxonomy" id="1144522"/>
    <lineage>
        <taxon>Eukaryota</taxon>
        <taxon>Metamonada</taxon>
        <taxon>Parabasalia</taxon>
        <taxon>Tritrichomonadida</taxon>
        <taxon>Tritrichomonadidae</taxon>
        <taxon>Tritrichomonas</taxon>
    </lineage>
</organism>